<dbReference type="AlphaFoldDB" id="A0A562PKP8"/>
<organism evidence="1 2">
    <name type="scientific">Pseudoduganella flava</name>
    <dbReference type="NCBI Taxonomy" id="871742"/>
    <lineage>
        <taxon>Bacteria</taxon>
        <taxon>Pseudomonadati</taxon>
        <taxon>Pseudomonadota</taxon>
        <taxon>Betaproteobacteria</taxon>
        <taxon>Burkholderiales</taxon>
        <taxon>Oxalobacteraceae</taxon>
        <taxon>Telluria group</taxon>
        <taxon>Pseudoduganella</taxon>
    </lineage>
</organism>
<comment type="caution">
    <text evidence="1">The sequence shown here is derived from an EMBL/GenBank/DDBJ whole genome shotgun (WGS) entry which is preliminary data.</text>
</comment>
<evidence type="ECO:0000313" key="1">
    <source>
        <dbReference type="EMBL" id="TWI44790.1"/>
    </source>
</evidence>
<name>A0A562PKP8_9BURK</name>
<gene>
    <name evidence="1" type="ORF">IP92_03960</name>
</gene>
<dbReference type="Proteomes" id="UP000315112">
    <property type="component" value="Unassembled WGS sequence"/>
</dbReference>
<proteinExistence type="predicted"/>
<sequence length="39" mass="4357">MPALLTIGIFFATVGLIAYELLSEGRGGHHKLTDRYHEE</sequence>
<protein>
    <submittedName>
        <fullName evidence="1">Uncharacterized protein</fullName>
    </submittedName>
</protein>
<evidence type="ECO:0000313" key="2">
    <source>
        <dbReference type="Proteomes" id="UP000315112"/>
    </source>
</evidence>
<accession>A0A562PKP8</accession>
<reference evidence="1 2" key="1">
    <citation type="journal article" date="2015" name="Stand. Genomic Sci.">
        <title>Genomic Encyclopedia of Bacterial and Archaeal Type Strains, Phase III: the genomes of soil and plant-associated and newly described type strains.</title>
        <authorList>
            <person name="Whitman W.B."/>
            <person name="Woyke T."/>
            <person name="Klenk H.P."/>
            <person name="Zhou Y."/>
            <person name="Lilburn T.G."/>
            <person name="Beck B.J."/>
            <person name="De Vos P."/>
            <person name="Vandamme P."/>
            <person name="Eisen J.A."/>
            <person name="Garrity G."/>
            <person name="Hugenholtz P."/>
            <person name="Kyrpides N.C."/>
        </authorList>
    </citation>
    <scope>NUCLEOTIDE SEQUENCE [LARGE SCALE GENOMIC DNA]</scope>
    <source>
        <strain evidence="1 2">CGMCC 1.10685</strain>
    </source>
</reference>
<dbReference type="EMBL" id="VLKW01000008">
    <property type="protein sequence ID" value="TWI44790.1"/>
    <property type="molecule type" value="Genomic_DNA"/>
</dbReference>